<keyword evidence="8" id="KW-0966">Cell projection</keyword>
<proteinExistence type="inferred from homology"/>
<feature type="domain" description="Flagellar basal body rod protein N-terminal" evidence="7">
    <location>
        <begin position="26"/>
        <end position="50"/>
    </location>
</feature>
<dbReference type="PROSITE" id="PS00588">
    <property type="entry name" value="FLAGELLA_BB_ROD"/>
    <property type="match status" value="1"/>
</dbReference>
<evidence type="ECO:0000256" key="6">
    <source>
        <dbReference type="PIRNR" id="PIRNR002889"/>
    </source>
</evidence>
<protein>
    <recommendedName>
        <fullName evidence="3 6">Flagellar basal body rod protein FlgB</fullName>
    </recommendedName>
</protein>
<dbReference type="InterPro" id="IPR019776">
    <property type="entry name" value="Flagellar_basal_body_rod_CS"/>
</dbReference>
<comment type="similarity">
    <text evidence="2 6">Belongs to the flagella basal body rod proteins family.</text>
</comment>
<dbReference type="InterPro" id="IPR001444">
    <property type="entry name" value="Flag_bb_rod_N"/>
</dbReference>
<evidence type="ECO:0000256" key="4">
    <source>
        <dbReference type="ARBA" id="ARBA00023143"/>
    </source>
</evidence>
<dbReference type="EMBL" id="BDQX01000243">
    <property type="protein sequence ID" value="GBG09588.1"/>
    <property type="molecule type" value="Genomic_DNA"/>
</dbReference>
<keyword evidence="8" id="KW-0969">Cilium</keyword>
<evidence type="ECO:0000259" key="7">
    <source>
        <dbReference type="Pfam" id="PF00460"/>
    </source>
</evidence>
<accession>A0A2R5EX02</accession>
<dbReference type="PIRSF" id="PIRSF002889">
    <property type="entry name" value="Rod_FlgB"/>
    <property type="match status" value="1"/>
</dbReference>
<dbReference type="AlphaFoldDB" id="A0A2R5EX02"/>
<name>A0A2R5EX02_9BACL</name>
<evidence type="ECO:0000313" key="8">
    <source>
        <dbReference type="EMBL" id="GBG09588.1"/>
    </source>
</evidence>
<dbReference type="InterPro" id="IPR006300">
    <property type="entry name" value="FlgB"/>
</dbReference>
<evidence type="ECO:0000256" key="2">
    <source>
        <dbReference type="ARBA" id="ARBA00009677"/>
    </source>
</evidence>
<sequence>MIFIAKVVKRKVKLLNGAAFGRMEAALYTAEARQRVISNNIANAETPHFKRSEMLFEELLEQSMGDSVSSLAGKTTDARHIPIGTNSSNLPASQVIIDNSTSMNNNQNNVDVDREMSLLAKNQLRYNFYIQQINHDLKMLRTGIDGRA</sequence>
<keyword evidence="9" id="KW-1185">Reference proteome</keyword>
<comment type="function">
    <text evidence="5 6">Structural component of flagellum, the bacterial motility apparatus. Part of the rod structure of flagellar basal body.</text>
</comment>
<evidence type="ECO:0000256" key="3">
    <source>
        <dbReference type="ARBA" id="ARBA00014376"/>
    </source>
</evidence>
<dbReference type="GO" id="GO:0071978">
    <property type="term" value="P:bacterial-type flagellum-dependent swarming motility"/>
    <property type="evidence" value="ECO:0007669"/>
    <property type="project" value="TreeGrafter"/>
</dbReference>
<comment type="subcellular location">
    <subcellularLocation>
        <location evidence="1 6">Bacterial flagellum basal body</location>
    </subcellularLocation>
</comment>
<dbReference type="GO" id="GO:0030694">
    <property type="term" value="C:bacterial-type flagellum basal body, rod"/>
    <property type="evidence" value="ECO:0007669"/>
    <property type="project" value="InterPro"/>
</dbReference>
<reference evidence="8 9" key="1">
    <citation type="submission" date="2017-08" db="EMBL/GenBank/DDBJ databases">
        <title>Substantial Increase in Enzyme Production by Combined Drug-Resistance Mutations in Paenibacillus agaridevorans.</title>
        <authorList>
            <person name="Tanaka Y."/>
            <person name="Funane K."/>
            <person name="Hosaka T."/>
            <person name="Shiwa Y."/>
            <person name="Fujita N."/>
            <person name="Miyazaki T."/>
            <person name="Yoshikawa H."/>
            <person name="Murakami K."/>
            <person name="Kasahara K."/>
            <person name="Inaoka T."/>
            <person name="Hiraga Y."/>
            <person name="Ochi K."/>
        </authorList>
    </citation>
    <scope>NUCLEOTIDE SEQUENCE [LARGE SCALE GENOMIC DNA]</scope>
    <source>
        <strain evidence="8 9">T-3040</strain>
    </source>
</reference>
<dbReference type="PANTHER" id="PTHR30435:SF12">
    <property type="entry name" value="FLAGELLAR BASAL BODY ROD PROTEIN FLGB"/>
    <property type="match status" value="1"/>
</dbReference>
<evidence type="ECO:0000313" key="9">
    <source>
        <dbReference type="Proteomes" id="UP000245202"/>
    </source>
</evidence>
<evidence type="ECO:0000256" key="1">
    <source>
        <dbReference type="ARBA" id="ARBA00004117"/>
    </source>
</evidence>
<organism evidence="8 9">
    <name type="scientific">Paenibacillus agaridevorans</name>
    <dbReference type="NCBI Taxonomy" id="171404"/>
    <lineage>
        <taxon>Bacteria</taxon>
        <taxon>Bacillati</taxon>
        <taxon>Bacillota</taxon>
        <taxon>Bacilli</taxon>
        <taxon>Bacillales</taxon>
        <taxon>Paenibacillaceae</taxon>
        <taxon>Paenibacillus</taxon>
    </lineage>
</organism>
<comment type="subunit">
    <text evidence="6">The basal body constitutes a major portion of the flagellar organelle and consists of a number of rings mounted on a central rod.</text>
</comment>
<gene>
    <name evidence="8" type="ORF">PAT3040_04245</name>
</gene>
<dbReference type="NCBIfam" id="TIGR01396">
    <property type="entry name" value="FlgB"/>
    <property type="match status" value="1"/>
</dbReference>
<comment type="caution">
    <text evidence="8">The sequence shown here is derived from an EMBL/GenBank/DDBJ whole genome shotgun (WGS) entry which is preliminary data.</text>
</comment>
<dbReference type="Proteomes" id="UP000245202">
    <property type="component" value="Unassembled WGS sequence"/>
</dbReference>
<evidence type="ECO:0000256" key="5">
    <source>
        <dbReference type="ARBA" id="ARBA00024934"/>
    </source>
</evidence>
<keyword evidence="4 6" id="KW-0975">Bacterial flagellum</keyword>
<dbReference type="Pfam" id="PF00460">
    <property type="entry name" value="Flg_bb_rod"/>
    <property type="match status" value="1"/>
</dbReference>
<keyword evidence="8" id="KW-0282">Flagellum</keyword>
<dbReference type="PANTHER" id="PTHR30435">
    <property type="entry name" value="FLAGELLAR PROTEIN"/>
    <property type="match status" value="1"/>
</dbReference>